<dbReference type="Pfam" id="PF06966">
    <property type="entry name" value="DUF1295"/>
    <property type="match status" value="1"/>
</dbReference>
<feature type="transmembrane region" description="Helical" evidence="1">
    <location>
        <begin position="158"/>
        <end position="181"/>
    </location>
</feature>
<sequence length="384" mass="42546">MALPPLPILNSIVDATSFGTTISPYLSQLSLAHLQPLLTGSLPAKEWYLSTNPVISGFLLCLLVTLGCFLAQEVNGNWSEVDRLWSVLPVMYVGHFTLFAHAVGGGDTQRLDTLATLVALWGVRLTFNFFRKGGYKVGSEDYRHDILRKKHIPKPLHTLWSFLFLALFQNVLLYLIALPAYVFLLLGRLPSSVALPSFTFTDGLLSQGLAAIILIETIADQQQWSFQTAKAAYKKTGVAPARSRYTAEDLDRGFVVSGLWSWSRHPNFACEQAIWVGIYQWTCVTADVMVNWSAVGCVLLLALFQGSVAFSEAISAAKYSEYKEYQKCVAKFIPGVKSYADKRRERLEEAERETKAVEKAEKAAPVKAAAKVGKKKGRGGRKEL</sequence>
<proteinExistence type="predicted"/>
<protein>
    <submittedName>
        <fullName evidence="2">DUF1295-domain-containing protein</fullName>
    </submittedName>
</protein>
<feature type="transmembrane region" description="Helical" evidence="1">
    <location>
        <begin position="54"/>
        <end position="72"/>
    </location>
</feature>
<keyword evidence="3" id="KW-1185">Reference proteome</keyword>
<dbReference type="OrthoDB" id="201504at2759"/>
<dbReference type="GO" id="GO:0016020">
    <property type="term" value="C:membrane"/>
    <property type="evidence" value="ECO:0007669"/>
    <property type="project" value="TreeGrafter"/>
</dbReference>
<evidence type="ECO:0000313" key="3">
    <source>
        <dbReference type="Proteomes" id="UP000298138"/>
    </source>
</evidence>
<feature type="transmembrane region" description="Helical" evidence="1">
    <location>
        <begin position="193"/>
        <end position="215"/>
    </location>
</feature>
<dbReference type="Proteomes" id="UP000298138">
    <property type="component" value="Unassembled WGS sequence"/>
</dbReference>
<name>A0A4S2MPM9_9PEZI</name>
<evidence type="ECO:0000313" key="2">
    <source>
        <dbReference type="EMBL" id="TGZ79120.1"/>
    </source>
</evidence>
<accession>A0A4S2MPM9</accession>
<dbReference type="PANTHER" id="PTHR32251">
    <property type="entry name" value="3-OXO-5-ALPHA-STEROID 4-DEHYDROGENASE"/>
    <property type="match status" value="1"/>
</dbReference>
<keyword evidence="1" id="KW-0472">Membrane</keyword>
<dbReference type="InterPro" id="IPR010721">
    <property type="entry name" value="UstE-like"/>
</dbReference>
<keyword evidence="1" id="KW-0812">Transmembrane</keyword>
<keyword evidence="1" id="KW-1133">Transmembrane helix</keyword>
<gene>
    <name evidence="2" type="ORF">EX30DRAFT_342603</name>
</gene>
<organism evidence="2 3">
    <name type="scientific">Ascodesmis nigricans</name>
    <dbReference type="NCBI Taxonomy" id="341454"/>
    <lineage>
        <taxon>Eukaryota</taxon>
        <taxon>Fungi</taxon>
        <taxon>Dikarya</taxon>
        <taxon>Ascomycota</taxon>
        <taxon>Pezizomycotina</taxon>
        <taxon>Pezizomycetes</taxon>
        <taxon>Pezizales</taxon>
        <taxon>Ascodesmidaceae</taxon>
        <taxon>Ascodesmis</taxon>
    </lineage>
</organism>
<reference evidence="2 3" key="1">
    <citation type="submission" date="2019-04" db="EMBL/GenBank/DDBJ databases">
        <title>Comparative genomics and transcriptomics to analyze fruiting body development in filamentous ascomycetes.</title>
        <authorList>
            <consortium name="DOE Joint Genome Institute"/>
            <person name="Lutkenhaus R."/>
            <person name="Traeger S."/>
            <person name="Breuer J."/>
            <person name="Kuo A."/>
            <person name="Lipzen A."/>
            <person name="Pangilinan J."/>
            <person name="Dilworth D."/>
            <person name="Sandor L."/>
            <person name="Poggeler S."/>
            <person name="Barry K."/>
            <person name="Grigoriev I.V."/>
            <person name="Nowrousian M."/>
        </authorList>
    </citation>
    <scope>NUCLEOTIDE SEQUENCE [LARGE SCALE GENOMIC DNA]</scope>
    <source>
        <strain evidence="2 3">CBS 389.68</strain>
    </source>
</reference>
<dbReference type="InParanoid" id="A0A4S2MPM9"/>
<dbReference type="EMBL" id="ML220134">
    <property type="protein sequence ID" value="TGZ79120.1"/>
    <property type="molecule type" value="Genomic_DNA"/>
</dbReference>
<feature type="transmembrane region" description="Helical" evidence="1">
    <location>
        <begin position="84"/>
        <end position="102"/>
    </location>
</feature>
<feature type="transmembrane region" description="Helical" evidence="1">
    <location>
        <begin position="114"/>
        <end position="130"/>
    </location>
</feature>
<dbReference type="Gene3D" id="1.20.120.1630">
    <property type="match status" value="1"/>
</dbReference>
<evidence type="ECO:0000256" key="1">
    <source>
        <dbReference type="SAM" id="Phobius"/>
    </source>
</evidence>
<dbReference type="AlphaFoldDB" id="A0A4S2MPM9"/>
<dbReference type="PANTHER" id="PTHR32251:SF23">
    <property type="entry name" value="3-OXO-5-ALPHA-STEROID 4-DEHYDROGENASE (DUF1295)"/>
    <property type="match status" value="1"/>
</dbReference>